<sequence length="101" mass="11759">MIRARLASSWNIKNDALREVQVSLRLSKRSQDTKSRFSFPVSDGFSEEMKYINYTYSVSRSISSHLFTTSHLQSRGGGFTNHNSCRENPRRSWCIPKYSEF</sequence>
<dbReference type="AlphaFoldDB" id="A0A8X6QDC7"/>
<name>A0A8X6QDC7_NEPPI</name>
<protein>
    <submittedName>
        <fullName evidence="1">Uncharacterized protein</fullName>
    </submittedName>
</protein>
<keyword evidence="2" id="KW-1185">Reference proteome</keyword>
<evidence type="ECO:0000313" key="1">
    <source>
        <dbReference type="EMBL" id="GFU20755.1"/>
    </source>
</evidence>
<gene>
    <name evidence="1" type="ORF">NPIL_242461</name>
</gene>
<evidence type="ECO:0000313" key="2">
    <source>
        <dbReference type="Proteomes" id="UP000887013"/>
    </source>
</evidence>
<proteinExistence type="predicted"/>
<comment type="caution">
    <text evidence="1">The sequence shown here is derived from an EMBL/GenBank/DDBJ whole genome shotgun (WGS) entry which is preliminary data.</text>
</comment>
<reference evidence="1" key="1">
    <citation type="submission" date="2020-08" db="EMBL/GenBank/DDBJ databases">
        <title>Multicomponent nature underlies the extraordinary mechanical properties of spider dragline silk.</title>
        <authorList>
            <person name="Kono N."/>
            <person name="Nakamura H."/>
            <person name="Mori M."/>
            <person name="Yoshida Y."/>
            <person name="Ohtoshi R."/>
            <person name="Malay A.D."/>
            <person name="Moran D.A.P."/>
            <person name="Tomita M."/>
            <person name="Numata K."/>
            <person name="Arakawa K."/>
        </authorList>
    </citation>
    <scope>NUCLEOTIDE SEQUENCE</scope>
</reference>
<accession>A0A8X6QDC7</accession>
<organism evidence="1 2">
    <name type="scientific">Nephila pilipes</name>
    <name type="common">Giant wood spider</name>
    <name type="synonym">Nephila maculata</name>
    <dbReference type="NCBI Taxonomy" id="299642"/>
    <lineage>
        <taxon>Eukaryota</taxon>
        <taxon>Metazoa</taxon>
        <taxon>Ecdysozoa</taxon>
        <taxon>Arthropoda</taxon>
        <taxon>Chelicerata</taxon>
        <taxon>Arachnida</taxon>
        <taxon>Araneae</taxon>
        <taxon>Araneomorphae</taxon>
        <taxon>Entelegynae</taxon>
        <taxon>Araneoidea</taxon>
        <taxon>Nephilidae</taxon>
        <taxon>Nephila</taxon>
    </lineage>
</organism>
<dbReference type="Proteomes" id="UP000887013">
    <property type="component" value="Unassembled WGS sequence"/>
</dbReference>
<dbReference type="EMBL" id="BMAW01031347">
    <property type="protein sequence ID" value="GFU20755.1"/>
    <property type="molecule type" value="Genomic_DNA"/>
</dbReference>